<gene>
    <name evidence="1" type="ORF">NFRAN_0999</name>
</gene>
<evidence type="ECO:0000313" key="2">
    <source>
        <dbReference type="Proteomes" id="UP000294299"/>
    </source>
</evidence>
<organism evidence="1 2">
    <name type="scientific">Candidatus Nitrosocosmicus franklandianus</name>
    <dbReference type="NCBI Taxonomy" id="1798806"/>
    <lineage>
        <taxon>Archaea</taxon>
        <taxon>Nitrososphaerota</taxon>
        <taxon>Nitrososphaeria</taxon>
        <taxon>Nitrososphaerales</taxon>
        <taxon>Nitrososphaeraceae</taxon>
        <taxon>Candidatus Nitrosocosmicus</taxon>
    </lineage>
</organism>
<dbReference type="AlphaFoldDB" id="A0A484I804"/>
<name>A0A484I804_9ARCH</name>
<dbReference type="EMBL" id="LR216287">
    <property type="protein sequence ID" value="VFJ13321.1"/>
    <property type="molecule type" value="Genomic_DNA"/>
</dbReference>
<reference evidence="1 2" key="1">
    <citation type="submission" date="2019-02" db="EMBL/GenBank/DDBJ databases">
        <authorList>
            <person name="Lehtovirta-Morley E L."/>
        </authorList>
    </citation>
    <scope>NUCLEOTIDE SEQUENCE [LARGE SCALE GENOMIC DNA]</scope>
    <source>
        <strain evidence="1">NFRAN1</strain>
    </source>
</reference>
<sequence length="46" mass="5435">MKLNRFVLLFDPLSGNKSLTKPNKLDPAIHPYIWFLFVNYVENIPM</sequence>
<protein>
    <submittedName>
        <fullName evidence="1">Uncharacterized protein</fullName>
    </submittedName>
</protein>
<keyword evidence="2" id="KW-1185">Reference proteome</keyword>
<evidence type="ECO:0000313" key="1">
    <source>
        <dbReference type="EMBL" id="VFJ13321.1"/>
    </source>
</evidence>
<dbReference type="KEGG" id="nfn:NFRAN_0999"/>
<proteinExistence type="predicted"/>
<dbReference type="Proteomes" id="UP000294299">
    <property type="component" value="Chromosome NFRAN"/>
</dbReference>
<accession>A0A484I804</accession>